<keyword evidence="3" id="KW-1185">Reference proteome</keyword>
<dbReference type="Pfam" id="PF21762">
    <property type="entry name" value="DEDDh_C"/>
    <property type="match status" value="1"/>
</dbReference>
<evidence type="ECO:0000313" key="3">
    <source>
        <dbReference type="Proteomes" id="UP001642720"/>
    </source>
</evidence>
<proteinExistence type="predicted"/>
<dbReference type="Proteomes" id="UP001642720">
    <property type="component" value="Unassembled WGS sequence"/>
</dbReference>
<dbReference type="InterPro" id="IPR048519">
    <property type="entry name" value="Gfd2/YDR514C-like_C"/>
</dbReference>
<evidence type="ECO:0000313" key="2">
    <source>
        <dbReference type="EMBL" id="TFA99942.1"/>
    </source>
</evidence>
<dbReference type="RefSeq" id="XP_073556144.1">
    <property type="nucleotide sequence ID" value="XM_073705324.1"/>
</dbReference>
<dbReference type="GeneID" id="300579774"/>
<feature type="domain" description="Gfd2/YDR514C-like C-terminal" evidence="1">
    <location>
        <begin position="79"/>
        <end position="229"/>
    </location>
</feature>
<reference evidence="2 3" key="1">
    <citation type="submission" date="2018-01" db="EMBL/GenBank/DDBJ databases">
        <title>Genome characterization of the sugarcane-associated fungus Trichoderma ghanense CCMA-1212 and their application in lignocelulose bioconversion.</title>
        <authorList>
            <person name="Steindorff A.S."/>
            <person name="Mendes T.D."/>
            <person name="Vilela E.S.D."/>
            <person name="Rodrigues D.S."/>
            <person name="Formighieri E.F."/>
            <person name="Melo I.S."/>
            <person name="Favaro L.C.L."/>
        </authorList>
    </citation>
    <scope>NUCLEOTIDE SEQUENCE [LARGE SCALE GENOMIC DNA]</scope>
    <source>
        <strain evidence="2 3">CCMA-1212</strain>
    </source>
</reference>
<comment type="caution">
    <text evidence="2">The sequence shown here is derived from an EMBL/GenBank/DDBJ whole genome shotgun (WGS) entry which is preliminary data.</text>
</comment>
<gene>
    <name evidence="2" type="ORF">CCMA1212_008180</name>
</gene>
<sequence length="300" mass="34390">MAPCQPRTVPLCEENLVLGHLLGYRYEAVRQSGGTILPEKLRHLEKLQGFLMRDVLLVSIDIATGRDFGDRFSPESFSIGISVLDTRSLTKTIETDQEAEATIQSYQDVTKDIGFSRWAWQTFRYGKTTCVDPDQAARNITWLTADRNYVLVGSELQRDCELLKQLSFSSWKIADRACFKLDILRAAQFSLQLTHRPSLQYFLETFGIKCKRLSLPGDYAHLTLRAMLLLAVRDWKMADDPFTEVDRRLERNLLRVATQKFRSARIASPPVSTEMPLAEVIEDKSERDDEEEPWVLMPPV</sequence>
<name>A0ABY2GVI0_9HYPO</name>
<accession>A0ABY2GVI0</accession>
<organism evidence="2 3">
    <name type="scientific">Trichoderma ghanense</name>
    <dbReference type="NCBI Taxonomy" id="65468"/>
    <lineage>
        <taxon>Eukaryota</taxon>
        <taxon>Fungi</taxon>
        <taxon>Dikarya</taxon>
        <taxon>Ascomycota</taxon>
        <taxon>Pezizomycotina</taxon>
        <taxon>Sordariomycetes</taxon>
        <taxon>Hypocreomycetidae</taxon>
        <taxon>Hypocreales</taxon>
        <taxon>Hypocreaceae</taxon>
        <taxon>Trichoderma</taxon>
    </lineage>
</organism>
<dbReference type="EMBL" id="PPTA01000012">
    <property type="protein sequence ID" value="TFA99942.1"/>
    <property type="molecule type" value="Genomic_DNA"/>
</dbReference>
<evidence type="ECO:0000259" key="1">
    <source>
        <dbReference type="Pfam" id="PF21762"/>
    </source>
</evidence>
<protein>
    <recommendedName>
        <fullName evidence="1">Gfd2/YDR514C-like C-terminal domain-containing protein</fullName>
    </recommendedName>
</protein>